<feature type="transmembrane region" description="Helical" evidence="5">
    <location>
        <begin position="232"/>
        <end position="252"/>
    </location>
</feature>
<feature type="transmembrane region" description="Helical" evidence="5">
    <location>
        <begin position="117"/>
        <end position="135"/>
    </location>
</feature>
<comment type="caution">
    <text evidence="7">The sequence shown here is derived from an EMBL/GenBank/DDBJ whole genome shotgun (WGS) entry which is preliminary data.</text>
</comment>
<keyword evidence="7" id="KW-0436">Ligase</keyword>
<reference evidence="7 8" key="1">
    <citation type="submission" date="2020-03" db="EMBL/GenBank/DDBJ databases">
        <title>Roseomonas stagni sp. nov., isolated from pond water in Japan.</title>
        <authorList>
            <person name="Furuhata K."/>
            <person name="Miyamoto H."/>
            <person name="Goto K."/>
        </authorList>
    </citation>
    <scope>NUCLEOTIDE SEQUENCE [LARGE SCALE GENOMIC DNA]</scope>
    <source>
        <strain evidence="7 8">PeD5</strain>
    </source>
</reference>
<dbReference type="Proteomes" id="UP000475385">
    <property type="component" value="Unassembled WGS sequence"/>
</dbReference>
<dbReference type="AlphaFoldDB" id="A0A6M1LUU3"/>
<keyword evidence="2 5" id="KW-0812">Transmembrane</keyword>
<proteinExistence type="predicted"/>
<gene>
    <name evidence="7" type="ORF">G3576_29750</name>
</gene>
<dbReference type="PANTHER" id="PTHR37422">
    <property type="entry name" value="TEICHURONIC ACID BIOSYNTHESIS PROTEIN TUAE"/>
    <property type="match status" value="1"/>
</dbReference>
<dbReference type="InterPro" id="IPR051533">
    <property type="entry name" value="WaaL-like"/>
</dbReference>
<feature type="transmembrane region" description="Helical" evidence="5">
    <location>
        <begin position="194"/>
        <end position="211"/>
    </location>
</feature>
<dbReference type="GO" id="GO:0016020">
    <property type="term" value="C:membrane"/>
    <property type="evidence" value="ECO:0007669"/>
    <property type="project" value="UniProtKB-SubCell"/>
</dbReference>
<protein>
    <submittedName>
        <fullName evidence="7">O-antigen ligase family protein</fullName>
    </submittedName>
</protein>
<name>A0A6M1LUU3_9PROT</name>
<organism evidence="7 8">
    <name type="scientific">Falsiroseomonas algicola</name>
    <dbReference type="NCBI Taxonomy" id="2716930"/>
    <lineage>
        <taxon>Bacteria</taxon>
        <taxon>Pseudomonadati</taxon>
        <taxon>Pseudomonadota</taxon>
        <taxon>Alphaproteobacteria</taxon>
        <taxon>Acetobacterales</taxon>
        <taxon>Roseomonadaceae</taxon>
        <taxon>Falsiroseomonas</taxon>
    </lineage>
</organism>
<keyword evidence="8" id="KW-1185">Reference proteome</keyword>
<feature type="domain" description="O-antigen ligase-related" evidence="6">
    <location>
        <begin position="241"/>
        <end position="393"/>
    </location>
</feature>
<evidence type="ECO:0000313" key="7">
    <source>
        <dbReference type="EMBL" id="NGM24211.1"/>
    </source>
</evidence>
<keyword evidence="3 5" id="KW-1133">Transmembrane helix</keyword>
<feature type="transmembrane region" description="Helical" evidence="5">
    <location>
        <begin position="147"/>
        <end position="167"/>
    </location>
</feature>
<comment type="subcellular location">
    <subcellularLocation>
        <location evidence="1">Membrane</location>
        <topology evidence="1">Multi-pass membrane protein</topology>
    </subcellularLocation>
</comment>
<keyword evidence="4 5" id="KW-0472">Membrane</keyword>
<evidence type="ECO:0000256" key="1">
    <source>
        <dbReference type="ARBA" id="ARBA00004141"/>
    </source>
</evidence>
<dbReference type="RefSeq" id="WP_164698125.1">
    <property type="nucleotide sequence ID" value="NZ_JAAIKB010000027.1"/>
</dbReference>
<dbReference type="GO" id="GO:0016874">
    <property type="term" value="F:ligase activity"/>
    <property type="evidence" value="ECO:0007669"/>
    <property type="project" value="UniProtKB-KW"/>
</dbReference>
<evidence type="ECO:0000256" key="2">
    <source>
        <dbReference type="ARBA" id="ARBA00022692"/>
    </source>
</evidence>
<feature type="transmembrane region" description="Helical" evidence="5">
    <location>
        <begin position="258"/>
        <end position="279"/>
    </location>
</feature>
<feature type="transmembrane region" description="Helical" evidence="5">
    <location>
        <begin position="440"/>
        <end position="456"/>
    </location>
</feature>
<feature type="transmembrane region" description="Helical" evidence="5">
    <location>
        <begin position="64"/>
        <end position="87"/>
    </location>
</feature>
<dbReference type="InterPro" id="IPR007016">
    <property type="entry name" value="O-antigen_ligase-rel_domated"/>
</dbReference>
<feature type="transmembrane region" description="Helical" evidence="5">
    <location>
        <begin position="416"/>
        <end position="434"/>
    </location>
</feature>
<evidence type="ECO:0000256" key="4">
    <source>
        <dbReference type="ARBA" id="ARBA00023136"/>
    </source>
</evidence>
<dbReference type="EMBL" id="JAAIKB010000027">
    <property type="protein sequence ID" value="NGM24211.1"/>
    <property type="molecule type" value="Genomic_DNA"/>
</dbReference>
<sequence length="466" mass="48771">MSGTIETGLFRGFLAAVLLLPLALGGQRPVAWNLFAVVVAALAFALALRLALGVQRAPVSARQLAPVALPFALALLWAAFQATGGVLTHVSHPLWAEAAAALGAGTSDAISVDPERTIQALLRAASFALVFWLAVQFGRDRERARHAVVAFVAASIAYAAYGLVMHFSGREAILWFAKEAYLGDLTSTFVNRNAYGAYAGLGLLASALLLLDSVRPVLGARRVGARDVAETLLLRGTPYLAAMALTGTALLLSHSRGAFLATALAVLALLLVVAATRFVKPVQAGAFALLLCLVGGGVLGMSGDGTLWRLAETAERVGDAPERMADDARAPLNALTLDAIAAAPLVGHGYGAFLPAFRIYRDTELAAPLVWEFAHNSYLEAAMELGLPSAGLFLLAPLLILLRCIRGALRRRRDQVYSILAVAAAVLAGAHGLVDFSPQIPAVAATLALLLGLGYAQSWSSRDDDA</sequence>
<dbReference type="PANTHER" id="PTHR37422:SF23">
    <property type="entry name" value="TEICHURONIC ACID BIOSYNTHESIS PROTEIN TUAE"/>
    <property type="match status" value="1"/>
</dbReference>
<feature type="transmembrane region" description="Helical" evidence="5">
    <location>
        <begin position="385"/>
        <end position="404"/>
    </location>
</feature>
<feature type="transmembrane region" description="Helical" evidence="5">
    <location>
        <begin position="35"/>
        <end position="52"/>
    </location>
</feature>
<evidence type="ECO:0000256" key="5">
    <source>
        <dbReference type="SAM" id="Phobius"/>
    </source>
</evidence>
<dbReference type="Pfam" id="PF04932">
    <property type="entry name" value="Wzy_C"/>
    <property type="match status" value="1"/>
</dbReference>
<evidence type="ECO:0000259" key="6">
    <source>
        <dbReference type="Pfam" id="PF04932"/>
    </source>
</evidence>
<evidence type="ECO:0000256" key="3">
    <source>
        <dbReference type="ARBA" id="ARBA00022989"/>
    </source>
</evidence>
<evidence type="ECO:0000313" key="8">
    <source>
        <dbReference type="Proteomes" id="UP000475385"/>
    </source>
</evidence>
<accession>A0A6M1LUU3</accession>
<feature type="transmembrane region" description="Helical" evidence="5">
    <location>
        <begin position="286"/>
        <end position="303"/>
    </location>
</feature>